<reference evidence="2" key="2">
    <citation type="submission" date="2025-09" db="UniProtKB">
        <authorList>
            <consortium name="Ensembl"/>
        </authorList>
    </citation>
    <scope>IDENTIFICATION</scope>
</reference>
<organism evidence="2 3">
    <name type="scientific">Pavo cristatus</name>
    <name type="common">Indian peafowl</name>
    <name type="synonym">Blue peafowl</name>
    <dbReference type="NCBI Taxonomy" id="9049"/>
    <lineage>
        <taxon>Eukaryota</taxon>
        <taxon>Metazoa</taxon>
        <taxon>Chordata</taxon>
        <taxon>Craniata</taxon>
        <taxon>Vertebrata</taxon>
        <taxon>Euteleostomi</taxon>
        <taxon>Archelosauria</taxon>
        <taxon>Archosauria</taxon>
        <taxon>Dinosauria</taxon>
        <taxon>Saurischia</taxon>
        <taxon>Theropoda</taxon>
        <taxon>Coelurosauria</taxon>
        <taxon>Aves</taxon>
        <taxon>Neognathae</taxon>
        <taxon>Galloanserae</taxon>
        <taxon>Galliformes</taxon>
        <taxon>Phasianidae</taxon>
        <taxon>Phasianinae</taxon>
        <taxon>Pavo</taxon>
    </lineage>
</organism>
<sequence length="66" mass="6981">MLPAHSAAPQWPRALLLGARRCAVRAALCGAGAALLLWVAAFAYGGFYFLTVPAAGLVAPVHFRFR</sequence>
<dbReference type="Ensembl" id="ENSPSTT00000025160.1">
    <property type="protein sequence ID" value="ENSPSTP00000023910.1"/>
    <property type="gene ID" value="ENSPSTG00000017633.1"/>
</dbReference>
<dbReference type="AlphaFoldDB" id="A0A8C9G221"/>
<accession>A0A8C9G221</accession>
<keyword evidence="3" id="KW-1185">Reference proteome</keyword>
<reference evidence="2" key="1">
    <citation type="submission" date="2025-08" db="UniProtKB">
        <authorList>
            <consortium name="Ensembl"/>
        </authorList>
    </citation>
    <scope>IDENTIFICATION</scope>
</reference>
<keyword evidence="1" id="KW-0812">Transmembrane</keyword>
<proteinExistence type="predicted"/>
<evidence type="ECO:0000313" key="2">
    <source>
        <dbReference type="Ensembl" id="ENSPSTP00000023910.1"/>
    </source>
</evidence>
<protein>
    <recommendedName>
        <fullName evidence="4">Seipin</fullName>
    </recommendedName>
</protein>
<keyword evidence="1" id="KW-1133">Transmembrane helix</keyword>
<dbReference type="Proteomes" id="UP000694428">
    <property type="component" value="Unplaced"/>
</dbReference>
<evidence type="ECO:0000313" key="3">
    <source>
        <dbReference type="Proteomes" id="UP000694428"/>
    </source>
</evidence>
<evidence type="ECO:0000256" key="1">
    <source>
        <dbReference type="SAM" id="Phobius"/>
    </source>
</evidence>
<name>A0A8C9G221_PAVCR</name>
<evidence type="ECO:0008006" key="4">
    <source>
        <dbReference type="Google" id="ProtNLM"/>
    </source>
</evidence>
<keyword evidence="1" id="KW-0472">Membrane</keyword>
<feature type="transmembrane region" description="Helical" evidence="1">
    <location>
        <begin position="22"/>
        <end position="41"/>
    </location>
</feature>